<dbReference type="Proteomes" id="UP000572212">
    <property type="component" value="Unassembled WGS sequence"/>
</dbReference>
<keyword evidence="2" id="KW-1185">Reference proteome</keyword>
<comment type="caution">
    <text evidence="1">The sequence shown here is derived from an EMBL/GenBank/DDBJ whole genome shotgun (WGS) entry which is preliminary data.</text>
</comment>
<name>A0A841RR18_9BACI</name>
<organism evidence="1 2">
    <name type="scientific">Gracilibacillus halotolerans</name>
    <dbReference type="NCBI Taxonomy" id="74386"/>
    <lineage>
        <taxon>Bacteria</taxon>
        <taxon>Bacillati</taxon>
        <taxon>Bacillota</taxon>
        <taxon>Bacilli</taxon>
        <taxon>Bacillales</taxon>
        <taxon>Bacillaceae</taxon>
        <taxon>Gracilibacillus</taxon>
    </lineage>
</organism>
<proteinExistence type="predicted"/>
<accession>A0A841RR18</accession>
<evidence type="ECO:0000313" key="1">
    <source>
        <dbReference type="EMBL" id="MBB6514063.1"/>
    </source>
</evidence>
<evidence type="ECO:0000313" key="2">
    <source>
        <dbReference type="Proteomes" id="UP000572212"/>
    </source>
</evidence>
<protein>
    <submittedName>
        <fullName evidence="1">Uncharacterized protein</fullName>
    </submittedName>
</protein>
<gene>
    <name evidence="1" type="ORF">GGQ92_002884</name>
</gene>
<sequence>MARQEALKDKITELRKQELSRANTAKQASEWLETKAAVHNPD</sequence>
<reference evidence="1 2" key="1">
    <citation type="submission" date="2020-08" db="EMBL/GenBank/DDBJ databases">
        <title>Genomic Encyclopedia of Type Strains, Phase IV (KMG-IV): sequencing the most valuable type-strain genomes for metagenomic binning, comparative biology and taxonomic classification.</title>
        <authorList>
            <person name="Goeker M."/>
        </authorList>
    </citation>
    <scope>NUCLEOTIDE SEQUENCE [LARGE SCALE GENOMIC DNA]</scope>
    <source>
        <strain evidence="1 2">DSM 11805</strain>
    </source>
</reference>
<dbReference type="EMBL" id="JACHON010000021">
    <property type="protein sequence ID" value="MBB6514063.1"/>
    <property type="molecule type" value="Genomic_DNA"/>
</dbReference>
<dbReference type="AlphaFoldDB" id="A0A841RR18"/>